<reference evidence="8 9" key="1">
    <citation type="submission" date="2022-09" db="EMBL/GenBank/DDBJ databases">
        <authorList>
            <person name="Han X.L."/>
            <person name="Wang Q."/>
            <person name="Lu T."/>
        </authorList>
    </citation>
    <scope>NUCLEOTIDE SEQUENCE [LARGE SCALE GENOMIC DNA]</scope>
    <source>
        <strain evidence="8 9">WQ 127069</strain>
    </source>
</reference>
<dbReference type="InterPro" id="IPR035906">
    <property type="entry name" value="MetI-like_sf"/>
</dbReference>
<dbReference type="Proteomes" id="UP001652445">
    <property type="component" value="Unassembled WGS sequence"/>
</dbReference>
<dbReference type="CDD" id="cd06261">
    <property type="entry name" value="TM_PBP2"/>
    <property type="match status" value="1"/>
</dbReference>
<gene>
    <name evidence="8" type="ORF">OB236_11515</name>
</gene>
<dbReference type="EMBL" id="JAOQIO010000034">
    <property type="protein sequence ID" value="MCU6792748.1"/>
    <property type="molecule type" value="Genomic_DNA"/>
</dbReference>
<dbReference type="Pfam" id="PF00528">
    <property type="entry name" value="BPD_transp_1"/>
    <property type="match status" value="1"/>
</dbReference>
<keyword evidence="2 6" id="KW-0813">Transport</keyword>
<dbReference type="PANTHER" id="PTHR43496">
    <property type="entry name" value="PROTEIN LPLB"/>
    <property type="match status" value="1"/>
</dbReference>
<evidence type="ECO:0000256" key="5">
    <source>
        <dbReference type="ARBA" id="ARBA00023136"/>
    </source>
</evidence>
<sequence>MSKGTAASVQVRKEAYLKVKKLYTAISKDRWMYMMLVPGLFYFLIFKYLPIGGLAIAFQNYQPFLGFAESKWVGFHHFNRFFSESDFWLLLKNTTVIGVSNIVFFFPLPIIFALMLNEVKCVVFKRFVQTVTYLPHFMSWVVVVSISYILFTTEGGVVNDVIASIWGQKLNILASPDWFLPLYIGQVIWKECGWGTIIFLAALTSIDPEQYEAARIDGAKRLQQLWYITLPMLRSTIVILLILRLGSFFETGFEHIYNMQNALNRNVSEVFDTYVYMVGITQGSLSYSTAVGMFTSIVGLVLVYISNRISKKLGEEGIF</sequence>
<evidence type="ECO:0000313" key="9">
    <source>
        <dbReference type="Proteomes" id="UP001652445"/>
    </source>
</evidence>
<keyword evidence="9" id="KW-1185">Reference proteome</keyword>
<comment type="subcellular location">
    <subcellularLocation>
        <location evidence="6">Cell membrane</location>
        <topology evidence="6">Multi-pass membrane protein</topology>
    </subcellularLocation>
    <subcellularLocation>
        <location evidence="1">Membrane</location>
        <topology evidence="1">Multi-pass membrane protein</topology>
    </subcellularLocation>
</comment>
<feature type="transmembrane region" description="Helical" evidence="6">
    <location>
        <begin position="225"/>
        <end position="243"/>
    </location>
</feature>
<dbReference type="PROSITE" id="PS50928">
    <property type="entry name" value="ABC_TM1"/>
    <property type="match status" value="1"/>
</dbReference>
<evidence type="ECO:0000256" key="1">
    <source>
        <dbReference type="ARBA" id="ARBA00004141"/>
    </source>
</evidence>
<evidence type="ECO:0000313" key="8">
    <source>
        <dbReference type="EMBL" id="MCU6792748.1"/>
    </source>
</evidence>
<feature type="transmembrane region" description="Helical" evidence="6">
    <location>
        <begin position="31"/>
        <end position="58"/>
    </location>
</feature>
<comment type="caution">
    <text evidence="8">The sequence shown here is derived from an EMBL/GenBank/DDBJ whole genome shotgun (WGS) entry which is preliminary data.</text>
</comment>
<name>A0ABT2UDL6_9BACL</name>
<evidence type="ECO:0000256" key="3">
    <source>
        <dbReference type="ARBA" id="ARBA00022692"/>
    </source>
</evidence>
<feature type="transmembrane region" description="Helical" evidence="6">
    <location>
        <begin position="285"/>
        <end position="305"/>
    </location>
</feature>
<protein>
    <submittedName>
        <fullName evidence="8">Sugar ABC transporter permease</fullName>
    </submittedName>
</protein>
<dbReference type="InterPro" id="IPR000515">
    <property type="entry name" value="MetI-like"/>
</dbReference>
<keyword evidence="3 6" id="KW-0812">Transmembrane</keyword>
<dbReference type="RefSeq" id="WP_262684119.1">
    <property type="nucleotide sequence ID" value="NZ_JAOQIO010000034.1"/>
</dbReference>
<feature type="transmembrane region" description="Helical" evidence="6">
    <location>
        <begin position="178"/>
        <end position="204"/>
    </location>
</feature>
<feature type="domain" description="ABC transmembrane type-1" evidence="7">
    <location>
        <begin position="91"/>
        <end position="306"/>
    </location>
</feature>
<dbReference type="Gene3D" id="1.10.3720.10">
    <property type="entry name" value="MetI-like"/>
    <property type="match status" value="1"/>
</dbReference>
<evidence type="ECO:0000256" key="2">
    <source>
        <dbReference type="ARBA" id="ARBA00022448"/>
    </source>
</evidence>
<proteinExistence type="inferred from homology"/>
<feature type="transmembrane region" description="Helical" evidence="6">
    <location>
        <begin position="137"/>
        <end position="158"/>
    </location>
</feature>
<keyword evidence="4 6" id="KW-1133">Transmembrane helix</keyword>
<organism evidence="8 9">
    <name type="scientific">Paenibacillus baimaensis</name>
    <dbReference type="NCBI Taxonomy" id="2982185"/>
    <lineage>
        <taxon>Bacteria</taxon>
        <taxon>Bacillati</taxon>
        <taxon>Bacillota</taxon>
        <taxon>Bacilli</taxon>
        <taxon>Bacillales</taxon>
        <taxon>Paenibacillaceae</taxon>
        <taxon>Paenibacillus</taxon>
    </lineage>
</organism>
<evidence type="ECO:0000259" key="7">
    <source>
        <dbReference type="PROSITE" id="PS50928"/>
    </source>
</evidence>
<evidence type="ECO:0000256" key="6">
    <source>
        <dbReference type="RuleBase" id="RU363032"/>
    </source>
</evidence>
<evidence type="ECO:0000256" key="4">
    <source>
        <dbReference type="ARBA" id="ARBA00022989"/>
    </source>
</evidence>
<feature type="transmembrane region" description="Helical" evidence="6">
    <location>
        <begin position="96"/>
        <end position="116"/>
    </location>
</feature>
<dbReference type="PANTHER" id="PTHR43496:SF1">
    <property type="entry name" value="POLYGALACTURONAN_RHAMNOGALACTURONAN TRANSPORT SYSTEM PERMEASE PROTEIN YTEP"/>
    <property type="match status" value="1"/>
</dbReference>
<comment type="similarity">
    <text evidence="6">Belongs to the binding-protein-dependent transport system permease family.</text>
</comment>
<keyword evidence="5 6" id="KW-0472">Membrane</keyword>
<accession>A0ABT2UDL6</accession>
<dbReference type="SUPFAM" id="SSF161098">
    <property type="entry name" value="MetI-like"/>
    <property type="match status" value="1"/>
</dbReference>